<dbReference type="SUPFAM" id="SSF52402">
    <property type="entry name" value="Adenine nucleotide alpha hydrolases-like"/>
    <property type="match status" value="1"/>
</dbReference>
<evidence type="ECO:0000313" key="5">
    <source>
        <dbReference type="Proteomes" id="UP000000390"/>
    </source>
</evidence>
<evidence type="ECO:0000313" key="4">
    <source>
        <dbReference type="EMBL" id="ELY36297.1"/>
    </source>
</evidence>
<dbReference type="KEGG" id="hje:HacjB3_11210"/>
<dbReference type="Pfam" id="PF00582">
    <property type="entry name" value="Usp"/>
    <property type="match status" value="1"/>
</dbReference>
<dbReference type="RefSeq" id="WP_008416815.1">
    <property type="nucleotide sequence ID" value="NC_014297.1"/>
</dbReference>
<dbReference type="PANTHER" id="PTHR46268:SF24">
    <property type="entry name" value="UNIVERSAL STRESS PROTEIN"/>
    <property type="match status" value="1"/>
</dbReference>
<dbReference type="EMBL" id="CP002062">
    <property type="protein sequence ID" value="ADJ15625.1"/>
    <property type="molecule type" value="Genomic_DNA"/>
</dbReference>
<dbReference type="CDD" id="cd00293">
    <property type="entry name" value="USP-like"/>
    <property type="match status" value="1"/>
</dbReference>
<dbReference type="EMBL" id="AOHV01000029">
    <property type="protein sequence ID" value="ELY36297.1"/>
    <property type="molecule type" value="Genomic_DNA"/>
</dbReference>
<evidence type="ECO:0000313" key="3">
    <source>
        <dbReference type="EMBL" id="ADJ15625.1"/>
    </source>
</evidence>
<feature type="domain" description="UspA" evidence="2">
    <location>
        <begin position="3"/>
        <end position="142"/>
    </location>
</feature>
<gene>
    <name evidence="3" type="ordered locus">HacjB3_11210</name>
    <name evidence="4" type="ORF">C497_11453</name>
</gene>
<dbReference type="Proteomes" id="UP000000390">
    <property type="component" value="Chromosome"/>
</dbReference>
<dbReference type="Gene3D" id="3.40.50.620">
    <property type="entry name" value="HUPs"/>
    <property type="match status" value="1"/>
</dbReference>
<dbReference type="HOGENOM" id="CLU_049301_11_4_2"/>
<dbReference type="InterPro" id="IPR006015">
    <property type="entry name" value="Universal_stress_UspA"/>
</dbReference>
<name>D8J5C9_HALJB</name>
<dbReference type="PATRIC" id="fig|795797.18.peg.2243"/>
<reference evidence="3 5" key="1">
    <citation type="journal article" date="2010" name="J. Bacteriol.">
        <title>Complete genome sequence of Halalkalicoccus jeotgali B3(T), an extremely halophilic archaeon.</title>
        <authorList>
            <person name="Roh S.W."/>
            <person name="Nam Y.D."/>
            <person name="Nam S.H."/>
            <person name="Choi S.H."/>
            <person name="Park H.S."/>
            <person name="Bae J.W."/>
        </authorList>
    </citation>
    <scope>NUCLEOTIDE SEQUENCE [LARGE SCALE GENOMIC DNA]</scope>
    <source>
        <strain evidence="3">B3</strain>
        <strain evidence="5">DSM 18796 / CECT 7217 / JCM 14584 / KCTC 4019 / B3</strain>
    </source>
</reference>
<reference evidence="4 6" key="2">
    <citation type="journal article" date="2014" name="PLoS Genet.">
        <title>Phylogenetically driven sequencing of extremely halophilic archaea reveals strategies for static and dynamic osmo-response.</title>
        <authorList>
            <person name="Becker E.A."/>
            <person name="Seitzer P.M."/>
            <person name="Tritt A."/>
            <person name="Larsen D."/>
            <person name="Krusor M."/>
            <person name="Yao A.I."/>
            <person name="Wu D."/>
            <person name="Madern D."/>
            <person name="Eisen J.A."/>
            <person name="Darling A.E."/>
            <person name="Facciotti M.T."/>
        </authorList>
    </citation>
    <scope>NUCLEOTIDE SEQUENCE [LARGE SCALE GENOMIC DNA]</scope>
    <source>
        <strain evidence="4">B3</strain>
        <strain evidence="6">DSM 18796 / CECT 7217 / JCM 14584 / KCTC 4019 / B3</strain>
    </source>
</reference>
<dbReference type="STRING" id="795797.HacjB3_11210"/>
<evidence type="ECO:0000259" key="2">
    <source>
        <dbReference type="Pfam" id="PF00582"/>
    </source>
</evidence>
<evidence type="ECO:0000313" key="6">
    <source>
        <dbReference type="Proteomes" id="UP000011645"/>
    </source>
</evidence>
<evidence type="ECO:0000256" key="1">
    <source>
        <dbReference type="ARBA" id="ARBA00008791"/>
    </source>
</evidence>
<dbReference type="AlphaFoldDB" id="D8J5C9"/>
<dbReference type="InterPro" id="IPR006016">
    <property type="entry name" value="UspA"/>
</dbReference>
<dbReference type="InterPro" id="IPR014729">
    <property type="entry name" value="Rossmann-like_a/b/a_fold"/>
</dbReference>
<protein>
    <submittedName>
        <fullName evidence="3">Stress response protein</fullName>
    </submittedName>
</protein>
<proteinExistence type="inferred from homology"/>
<organism evidence="3 5">
    <name type="scientific">Halalkalicoccus jeotgali (strain DSM 18796 / CECT 7217 / JCM 14584 / KCTC 4019 / B3)</name>
    <dbReference type="NCBI Taxonomy" id="795797"/>
    <lineage>
        <taxon>Archaea</taxon>
        <taxon>Methanobacteriati</taxon>
        <taxon>Methanobacteriota</taxon>
        <taxon>Stenosarchaea group</taxon>
        <taxon>Halobacteria</taxon>
        <taxon>Halobacteriales</taxon>
        <taxon>Halococcaceae</taxon>
        <taxon>Halalkalicoccus</taxon>
    </lineage>
</organism>
<sequence>MDTRILVPIDESEQSETAFEYALETFPEASITVLHAIDPRELRTYGGVEGWIDMDELAAQRRAYAQRLVDEAREHADERGITLSTAVETGKPARTVVEFVKDNDIDHVVIGSHGRSGVSRVLLGSVAERVVRRSPVPVTIVR</sequence>
<keyword evidence="6" id="KW-1185">Reference proteome</keyword>
<dbReference type="PANTHER" id="PTHR46268">
    <property type="entry name" value="STRESS RESPONSE PROTEIN NHAX"/>
    <property type="match status" value="1"/>
</dbReference>
<dbReference type="PRINTS" id="PR01438">
    <property type="entry name" value="UNVRSLSTRESS"/>
</dbReference>
<accession>D8J5C9</accession>
<comment type="similarity">
    <text evidence="1">Belongs to the universal stress protein A family.</text>
</comment>
<dbReference type="Proteomes" id="UP000011645">
    <property type="component" value="Unassembled WGS sequence"/>
</dbReference>
<dbReference type="GeneID" id="9420056"/>
<dbReference type="eggNOG" id="arCOG02053">
    <property type="taxonomic scope" value="Archaea"/>
</dbReference>
<dbReference type="OrthoDB" id="105697at2157"/>